<dbReference type="EMBL" id="BAAAEW010000004">
    <property type="protein sequence ID" value="GAA0743458.1"/>
    <property type="molecule type" value="Genomic_DNA"/>
</dbReference>
<dbReference type="Pfam" id="PF13439">
    <property type="entry name" value="Glyco_transf_4"/>
    <property type="match status" value="1"/>
</dbReference>
<dbReference type="InterPro" id="IPR050194">
    <property type="entry name" value="Glycosyltransferase_grp1"/>
</dbReference>
<dbReference type="Gene3D" id="3.40.50.2000">
    <property type="entry name" value="Glycogen Phosphorylase B"/>
    <property type="match status" value="2"/>
</dbReference>
<dbReference type="CDD" id="cd03814">
    <property type="entry name" value="GT4-like"/>
    <property type="match status" value="1"/>
</dbReference>
<dbReference type="InterPro" id="IPR028098">
    <property type="entry name" value="Glyco_trans_4-like_N"/>
</dbReference>
<dbReference type="PANTHER" id="PTHR45947:SF3">
    <property type="entry name" value="SULFOQUINOVOSYL TRANSFERASE SQD2"/>
    <property type="match status" value="1"/>
</dbReference>
<dbReference type="SUPFAM" id="SSF53756">
    <property type="entry name" value="UDP-Glycosyltransferase/glycogen phosphorylase"/>
    <property type="match status" value="1"/>
</dbReference>
<evidence type="ECO:0000259" key="1">
    <source>
        <dbReference type="Pfam" id="PF13439"/>
    </source>
</evidence>
<name>A0ABP3UVQ6_9BURK</name>
<evidence type="ECO:0000313" key="2">
    <source>
        <dbReference type="EMBL" id="GAA0743458.1"/>
    </source>
</evidence>
<reference evidence="3" key="1">
    <citation type="journal article" date="2019" name="Int. J. Syst. Evol. Microbiol.">
        <title>The Global Catalogue of Microorganisms (GCM) 10K type strain sequencing project: providing services to taxonomists for standard genome sequencing and annotation.</title>
        <authorList>
            <consortium name="The Broad Institute Genomics Platform"/>
            <consortium name="The Broad Institute Genome Sequencing Center for Infectious Disease"/>
            <person name="Wu L."/>
            <person name="Ma J."/>
        </authorList>
    </citation>
    <scope>NUCLEOTIDE SEQUENCE [LARGE SCALE GENOMIC DNA]</scope>
    <source>
        <strain evidence="3">JCM 15503</strain>
    </source>
</reference>
<feature type="domain" description="Glycosyltransferase subfamily 4-like N-terminal" evidence="1">
    <location>
        <begin position="43"/>
        <end position="211"/>
    </location>
</feature>
<dbReference type="PANTHER" id="PTHR45947">
    <property type="entry name" value="SULFOQUINOVOSYL TRANSFERASE SQD2"/>
    <property type="match status" value="1"/>
</dbReference>
<sequence>MTPKKLLAAQLDMAPDEIVVDDYPAERRSLRISVVTETYPPEVNGVARTIASVVEGLRARNHAVQLIRPGQRRGEQGSDAPGFHEVLMRGLPIPRYPQLRMGLTSKRTLVKLWSVRRPDVVHIATEGPMGWSALQAATHLKLPVCSDFRTNFHAYSKHYGVGWLHKPIMAYLRKFHNLTQCTMTPDEGLRQALTGYGFRNVMVVARGVDTQLFHPRFRSEALRESWGAAPGDLVVVHVGRLAAEKNLGTLMQAFEAMRQVQPRAKLVLVGDGPARKDLQARCPQAIFAGMRHGDDLAAHYASGDLFLFPSLTETFGNVTPEALASGLPVLAYDYAAASQLVRPQISGLLAPMSSAPEFVRMAASLAADREGLRVMGQQARLTTETLGWDRIVASIETMYHGLLQRPLETVPALPPAGFGSLRA</sequence>
<proteinExistence type="predicted"/>
<gene>
    <name evidence="2" type="ORF">GCM10009107_08010</name>
</gene>
<dbReference type="Pfam" id="PF13692">
    <property type="entry name" value="Glyco_trans_1_4"/>
    <property type="match status" value="1"/>
</dbReference>
<protein>
    <submittedName>
        <fullName evidence="2">Glycosyltransferase family 1 protein</fullName>
    </submittedName>
</protein>
<organism evidence="2 3">
    <name type="scientific">Ideonella azotifigens</name>
    <dbReference type="NCBI Taxonomy" id="513160"/>
    <lineage>
        <taxon>Bacteria</taxon>
        <taxon>Pseudomonadati</taxon>
        <taxon>Pseudomonadota</taxon>
        <taxon>Betaproteobacteria</taxon>
        <taxon>Burkholderiales</taxon>
        <taxon>Sphaerotilaceae</taxon>
        <taxon>Ideonella</taxon>
    </lineage>
</organism>
<dbReference type="RefSeq" id="WP_231010508.1">
    <property type="nucleotide sequence ID" value="NZ_BAAAEW010000004.1"/>
</dbReference>
<keyword evidence="3" id="KW-1185">Reference proteome</keyword>
<evidence type="ECO:0000313" key="3">
    <source>
        <dbReference type="Proteomes" id="UP001500279"/>
    </source>
</evidence>
<accession>A0ABP3UVQ6</accession>
<dbReference type="Proteomes" id="UP001500279">
    <property type="component" value="Unassembled WGS sequence"/>
</dbReference>
<comment type="caution">
    <text evidence="2">The sequence shown here is derived from an EMBL/GenBank/DDBJ whole genome shotgun (WGS) entry which is preliminary data.</text>
</comment>